<evidence type="ECO:0000256" key="1">
    <source>
        <dbReference type="PIRSR" id="PIRSR607822-1"/>
    </source>
</evidence>
<dbReference type="HOGENOM" id="CLU_049722_0_0_10"/>
<dbReference type="GO" id="GO:0005975">
    <property type="term" value="P:carbohydrate metabolic process"/>
    <property type="evidence" value="ECO:0007669"/>
    <property type="project" value="InterPro"/>
</dbReference>
<gene>
    <name evidence="3" type="ordered locus">Halhy_1465</name>
</gene>
<keyword evidence="2" id="KW-0732">Signal</keyword>
<feature type="binding site" evidence="1">
    <location>
        <position position="292"/>
    </location>
    <ligand>
        <name>Zn(2+)</name>
        <dbReference type="ChEBI" id="CHEBI:29105"/>
    </ligand>
</feature>
<sequence>MRLRSNIIGLSLLFLSLSVQAQSGLADSIQRIHVWLSSHVKTTPEGSSWPLVPEEGGGRIGLDLYSGIPGIVLFYLEAHHATGRPEYLAAAQSGADFLLSRMPNQLSDADPQGMTGLFSGICGAGFVLREVYKVSKDARYEEGFQRTLKLMLNAADTRGEITHWGQINDISSGNAGIGLFLLYAYRETKNFTYLEMAANTCNWLITHAKRVNAEQWKWSMWPGAPTTMPNFLHGTAGVAYFAAEVFAILEEGRYLRTALNGARYLQTLKNAEGLIPHHEEGEGKQLFDYGYCHGPVGTARLYYVLFNSYKKDRKIWKKAWDESINTLLKSPIPQQRTPGFWNNVSQCCGNAGVAEFFLTLYRMEGKKKYKAYAWLHTLDLLKRATADAHGLRWIQAENRTHPEVTTAQSGYMQGAAGIGILFCHWLELEQGKKQLIRFPDEPYRGF</sequence>
<dbReference type="Proteomes" id="UP000008461">
    <property type="component" value="Chromosome"/>
</dbReference>
<dbReference type="SMART" id="SM01260">
    <property type="entry name" value="LANC_like"/>
    <property type="match status" value="1"/>
</dbReference>
<protein>
    <submittedName>
        <fullName evidence="3">Lanthionine synthetase C family protein</fullName>
    </submittedName>
</protein>
<dbReference type="AlphaFoldDB" id="F4KXF1"/>
<dbReference type="SUPFAM" id="SSF158745">
    <property type="entry name" value="LanC-like"/>
    <property type="match status" value="1"/>
</dbReference>
<evidence type="ECO:0000256" key="2">
    <source>
        <dbReference type="SAM" id="SignalP"/>
    </source>
</evidence>
<reference evidence="3 4" key="1">
    <citation type="journal article" date="2011" name="Stand. Genomic Sci.">
        <title>Complete genome sequence of Haliscomenobacter hydrossis type strain (O).</title>
        <authorList>
            <consortium name="US DOE Joint Genome Institute (JGI-PGF)"/>
            <person name="Daligault H."/>
            <person name="Lapidus A."/>
            <person name="Zeytun A."/>
            <person name="Nolan M."/>
            <person name="Lucas S."/>
            <person name="Del Rio T.G."/>
            <person name="Tice H."/>
            <person name="Cheng J.F."/>
            <person name="Tapia R."/>
            <person name="Han C."/>
            <person name="Goodwin L."/>
            <person name="Pitluck S."/>
            <person name="Liolios K."/>
            <person name="Pagani I."/>
            <person name="Ivanova N."/>
            <person name="Huntemann M."/>
            <person name="Mavromatis K."/>
            <person name="Mikhailova N."/>
            <person name="Pati A."/>
            <person name="Chen A."/>
            <person name="Palaniappan K."/>
            <person name="Land M."/>
            <person name="Hauser L."/>
            <person name="Brambilla E.M."/>
            <person name="Rohde M."/>
            <person name="Verbarg S."/>
            <person name="Goker M."/>
            <person name="Bristow J."/>
            <person name="Eisen J.A."/>
            <person name="Markowitz V."/>
            <person name="Hugenholtz P."/>
            <person name="Kyrpides N.C."/>
            <person name="Klenk H.P."/>
            <person name="Woyke T."/>
        </authorList>
    </citation>
    <scope>NUCLEOTIDE SEQUENCE [LARGE SCALE GENOMIC DNA]</scope>
    <source>
        <strain evidence="4">ATCC 27775 / DSM 1100 / LMG 10767 / O</strain>
    </source>
</reference>
<proteinExistence type="predicted"/>
<feature type="chain" id="PRO_5003316206" evidence="2">
    <location>
        <begin position="22"/>
        <end position="446"/>
    </location>
</feature>
<dbReference type="Gene3D" id="1.50.10.10">
    <property type="match status" value="1"/>
</dbReference>
<evidence type="ECO:0000313" key="4">
    <source>
        <dbReference type="Proteomes" id="UP000008461"/>
    </source>
</evidence>
<dbReference type="STRING" id="760192.Halhy_1465"/>
<dbReference type="CDD" id="cd04434">
    <property type="entry name" value="LanC_like"/>
    <property type="match status" value="1"/>
</dbReference>
<dbReference type="InterPro" id="IPR012341">
    <property type="entry name" value="6hp_glycosidase-like_sf"/>
</dbReference>
<feature type="signal peptide" evidence="2">
    <location>
        <begin position="1"/>
        <end position="21"/>
    </location>
</feature>
<dbReference type="KEGG" id="hhy:Halhy_1465"/>
<keyword evidence="4" id="KW-1185">Reference proteome</keyword>
<name>F4KXF1_HALH1</name>
<dbReference type="Pfam" id="PF05147">
    <property type="entry name" value="LANC_like"/>
    <property type="match status" value="1"/>
</dbReference>
<dbReference type="eggNOG" id="COG4403">
    <property type="taxonomic scope" value="Bacteria"/>
</dbReference>
<feature type="binding site" evidence="1">
    <location>
        <position position="347"/>
    </location>
    <ligand>
        <name>Zn(2+)</name>
        <dbReference type="ChEBI" id="CHEBI:29105"/>
    </ligand>
</feature>
<keyword evidence="1" id="KW-0479">Metal-binding</keyword>
<accession>F4KXF1</accession>
<dbReference type="PRINTS" id="PR01950">
    <property type="entry name" value="LANCSUPER"/>
</dbReference>
<dbReference type="InterPro" id="IPR007822">
    <property type="entry name" value="LANC-like"/>
</dbReference>
<dbReference type="GO" id="GO:0031179">
    <property type="term" value="P:peptide modification"/>
    <property type="evidence" value="ECO:0007669"/>
    <property type="project" value="InterPro"/>
</dbReference>
<reference key="2">
    <citation type="submission" date="2011-04" db="EMBL/GenBank/DDBJ databases">
        <title>Complete sequence of chromosome of Haliscomenobacter hydrossis DSM 1100.</title>
        <authorList>
            <consortium name="US DOE Joint Genome Institute (JGI-PGF)"/>
            <person name="Lucas S."/>
            <person name="Han J."/>
            <person name="Lapidus A."/>
            <person name="Bruce D."/>
            <person name="Goodwin L."/>
            <person name="Pitluck S."/>
            <person name="Peters L."/>
            <person name="Kyrpides N."/>
            <person name="Mavromatis K."/>
            <person name="Ivanova N."/>
            <person name="Ovchinnikova G."/>
            <person name="Pagani I."/>
            <person name="Daligault H."/>
            <person name="Detter J.C."/>
            <person name="Han C."/>
            <person name="Land M."/>
            <person name="Hauser L."/>
            <person name="Markowitz V."/>
            <person name="Cheng J.-F."/>
            <person name="Hugenholtz P."/>
            <person name="Woyke T."/>
            <person name="Wu D."/>
            <person name="Verbarg S."/>
            <person name="Frueling A."/>
            <person name="Brambilla E."/>
            <person name="Klenk H.-P."/>
            <person name="Eisen J.A."/>
        </authorList>
    </citation>
    <scope>NUCLEOTIDE SEQUENCE</scope>
    <source>
        <strain>DSM 1100</strain>
    </source>
</reference>
<evidence type="ECO:0000313" key="3">
    <source>
        <dbReference type="EMBL" id="AEE49359.1"/>
    </source>
</evidence>
<keyword evidence="1" id="KW-0862">Zinc</keyword>
<organism evidence="3 4">
    <name type="scientific">Haliscomenobacter hydrossis (strain ATCC 27775 / DSM 1100 / LMG 10767 / O)</name>
    <dbReference type="NCBI Taxonomy" id="760192"/>
    <lineage>
        <taxon>Bacteria</taxon>
        <taxon>Pseudomonadati</taxon>
        <taxon>Bacteroidota</taxon>
        <taxon>Saprospiria</taxon>
        <taxon>Saprospirales</taxon>
        <taxon>Haliscomenobacteraceae</taxon>
        <taxon>Haliscomenobacter</taxon>
    </lineage>
</organism>
<dbReference type="EMBL" id="CP002691">
    <property type="protein sequence ID" value="AEE49359.1"/>
    <property type="molecule type" value="Genomic_DNA"/>
</dbReference>
<dbReference type="GO" id="GO:0046872">
    <property type="term" value="F:metal ion binding"/>
    <property type="evidence" value="ECO:0007669"/>
    <property type="project" value="UniProtKB-KW"/>
</dbReference>